<dbReference type="AlphaFoldDB" id="A0A6A6VWH9"/>
<dbReference type="InterPro" id="IPR001357">
    <property type="entry name" value="BRCT_dom"/>
</dbReference>
<evidence type="ECO:0000256" key="5">
    <source>
        <dbReference type="ARBA" id="ARBA00048336"/>
    </source>
</evidence>
<dbReference type="SMART" id="SM00292">
    <property type="entry name" value="BRCT"/>
    <property type="match status" value="1"/>
</dbReference>
<proteinExistence type="predicted"/>
<keyword evidence="2 6" id="KW-0378">Hydrolase</keyword>
<name>A0A6A6VWH9_9PEZI</name>
<evidence type="ECO:0000256" key="8">
    <source>
        <dbReference type="SAM" id="MobiDB-lite"/>
    </source>
</evidence>
<keyword evidence="3 6" id="KW-0539">Nucleus</keyword>
<feature type="compositionally biased region" description="Acidic residues" evidence="8">
    <location>
        <begin position="800"/>
        <end position="814"/>
    </location>
</feature>
<dbReference type="InterPro" id="IPR004274">
    <property type="entry name" value="FCP1_dom"/>
</dbReference>
<feature type="compositionally biased region" description="Polar residues" evidence="8">
    <location>
        <begin position="763"/>
        <end position="785"/>
    </location>
</feature>
<dbReference type="Gene3D" id="3.40.50.1000">
    <property type="entry name" value="HAD superfamily/HAD-like"/>
    <property type="match status" value="1"/>
</dbReference>
<organism evidence="11 12">
    <name type="scientific">Pseudovirgaria hyperparasitica</name>
    <dbReference type="NCBI Taxonomy" id="470096"/>
    <lineage>
        <taxon>Eukaryota</taxon>
        <taxon>Fungi</taxon>
        <taxon>Dikarya</taxon>
        <taxon>Ascomycota</taxon>
        <taxon>Pezizomycotina</taxon>
        <taxon>Dothideomycetes</taxon>
        <taxon>Dothideomycetes incertae sedis</taxon>
        <taxon>Acrospermales</taxon>
        <taxon>Acrospermaceae</taxon>
        <taxon>Pseudovirgaria</taxon>
    </lineage>
</organism>
<dbReference type="PANTHER" id="PTHR23081:SF36">
    <property type="entry name" value="RNA POLYMERASE II SUBUNIT A C-TERMINAL DOMAIN PHOSPHATASE"/>
    <property type="match status" value="1"/>
</dbReference>
<evidence type="ECO:0000256" key="4">
    <source>
        <dbReference type="ARBA" id="ARBA00047761"/>
    </source>
</evidence>
<dbReference type="Pfam" id="PF03031">
    <property type="entry name" value="NIF"/>
    <property type="match status" value="1"/>
</dbReference>
<comment type="subcellular location">
    <subcellularLocation>
        <location evidence="1 6">Nucleus</location>
    </subcellularLocation>
</comment>
<keyword evidence="7" id="KW-0175">Coiled coil</keyword>
<protein>
    <recommendedName>
        <fullName evidence="6">RNA polymerase II subunit A C-terminal domain phosphatase</fullName>
        <ecNumber evidence="6">3.1.3.16</ecNumber>
    </recommendedName>
</protein>
<dbReference type="CDD" id="cd17729">
    <property type="entry name" value="BRCT_CTDP1"/>
    <property type="match status" value="1"/>
</dbReference>
<feature type="compositionally biased region" description="Basic residues" evidence="8">
    <location>
        <begin position="752"/>
        <end position="761"/>
    </location>
</feature>
<reference evidence="11" key="1">
    <citation type="journal article" date="2020" name="Stud. Mycol.">
        <title>101 Dothideomycetes genomes: a test case for predicting lifestyles and emergence of pathogens.</title>
        <authorList>
            <person name="Haridas S."/>
            <person name="Albert R."/>
            <person name="Binder M."/>
            <person name="Bloem J."/>
            <person name="Labutti K."/>
            <person name="Salamov A."/>
            <person name="Andreopoulos B."/>
            <person name="Baker S."/>
            <person name="Barry K."/>
            <person name="Bills G."/>
            <person name="Bluhm B."/>
            <person name="Cannon C."/>
            <person name="Castanera R."/>
            <person name="Culley D."/>
            <person name="Daum C."/>
            <person name="Ezra D."/>
            <person name="Gonzalez J."/>
            <person name="Henrissat B."/>
            <person name="Kuo A."/>
            <person name="Liang C."/>
            <person name="Lipzen A."/>
            <person name="Lutzoni F."/>
            <person name="Magnuson J."/>
            <person name="Mondo S."/>
            <person name="Nolan M."/>
            <person name="Ohm R."/>
            <person name="Pangilinan J."/>
            <person name="Park H.-J."/>
            <person name="Ramirez L."/>
            <person name="Alfaro M."/>
            <person name="Sun H."/>
            <person name="Tritt A."/>
            <person name="Yoshinaga Y."/>
            <person name="Zwiers L.-H."/>
            <person name="Turgeon B."/>
            <person name="Goodwin S."/>
            <person name="Spatafora J."/>
            <person name="Crous P."/>
            <person name="Grigoriev I."/>
        </authorList>
    </citation>
    <scope>NUCLEOTIDE SEQUENCE</scope>
    <source>
        <strain evidence="11">CBS 121739</strain>
    </source>
</reference>
<keyword evidence="12" id="KW-1185">Reference proteome</keyword>
<feature type="region of interest" description="Disordered" evidence="8">
    <location>
        <begin position="627"/>
        <end position="672"/>
    </location>
</feature>
<dbReference type="GO" id="GO:0008420">
    <property type="term" value="F:RNA polymerase II CTD heptapeptide repeat phosphatase activity"/>
    <property type="evidence" value="ECO:0007669"/>
    <property type="project" value="UniProtKB-UniRule"/>
</dbReference>
<feature type="coiled-coil region" evidence="7">
    <location>
        <begin position="425"/>
        <end position="452"/>
    </location>
</feature>
<evidence type="ECO:0000256" key="6">
    <source>
        <dbReference type="RuleBase" id="RU366066"/>
    </source>
</evidence>
<dbReference type="Gene3D" id="3.40.50.10190">
    <property type="entry name" value="BRCT domain"/>
    <property type="match status" value="1"/>
</dbReference>
<feature type="domain" description="BRCT" evidence="9">
    <location>
        <begin position="531"/>
        <end position="625"/>
    </location>
</feature>
<feature type="domain" description="FCP1 homology" evidence="10">
    <location>
        <begin position="156"/>
        <end position="332"/>
    </location>
</feature>
<dbReference type="InterPro" id="IPR023214">
    <property type="entry name" value="HAD_sf"/>
</dbReference>
<dbReference type="SUPFAM" id="SSF56784">
    <property type="entry name" value="HAD-like"/>
    <property type="match status" value="1"/>
</dbReference>
<comment type="catalytic activity">
    <reaction evidence="4 6">
        <text>O-phospho-L-seryl-[protein] + H2O = L-seryl-[protein] + phosphate</text>
        <dbReference type="Rhea" id="RHEA:20629"/>
        <dbReference type="Rhea" id="RHEA-COMP:9863"/>
        <dbReference type="Rhea" id="RHEA-COMP:11604"/>
        <dbReference type="ChEBI" id="CHEBI:15377"/>
        <dbReference type="ChEBI" id="CHEBI:29999"/>
        <dbReference type="ChEBI" id="CHEBI:43474"/>
        <dbReference type="ChEBI" id="CHEBI:83421"/>
        <dbReference type="EC" id="3.1.3.16"/>
    </reaction>
</comment>
<dbReference type="Pfam" id="PF00533">
    <property type="entry name" value="BRCT"/>
    <property type="match status" value="1"/>
</dbReference>
<dbReference type="Gene3D" id="1.10.287.10">
    <property type="entry name" value="S15/NS1, RNA-binding"/>
    <property type="match status" value="1"/>
</dbReference>
<gene>
    <name evidence="11" type="ORF">EJ05DRAFT_165705</name>
</gene>
<dbReference type="NCBIfam" id="TIGR02250">
    <property type="entry name" value="FCP1_euk"/>
    <property type="match status" value="1"/>
</dbReference>
<dbReference type="GeneID" id="54480504"/>
<dbReference type="InterPro" id="IPR039189">
    <property type="entry name" value="Fcp1"/>
</dbReference>
<feature type="compositionally biased region" description="Basic and acidic residues" evidence="8">
    <location>
        <begin position="789"/>
        <end position="799"/>
    </location>
</feature>
<dbReference type="InterPro" id="IPR036420">
    <property type="entry name" value="BRCT_dom_sf"/>
</dbReference>
<comment type="function">
    <text evidence="6">This promotes the activity of RNA polymerase II.</text>
</comment>
<feature type="region of interest" description="Disordered" evidence="8">
    <location>
        <begin position="332"/>
        <end position="351"/>
    </location>
</feature>
<evidence type="ECO:0000256" key="1">
    <source>
        <dbReference type="ARBA" id="ARBA00004123"/>
    </source>
</evidence>
<dbReference type="SUPFAM" id="SSF52113">
    <property type="entry name" value="BRCT domain"/>
    <property type="match status" value="1"/>
</dbReference>
<dbReference type="EC" id="3.1.3.16" evidence="6"/>
<feature type="compositionally biased region" description="Acidic residues" evidence="8">
    <location>
        <begin position="688"/>
        <end position="705"/>
    </location>
</feature>
<dbReference type="OrthoDB" id="10249888at2759"/>
<dbReference type="EMBL" id="ML996583">
    <property type="protein sequence ID" value="KAF2753607.1"/>
    <property type="molecule type" value="Genomic_DNA"/>
</dbReference>
<dbReference type="PROSITE" id="PS50172">
    <property type="entry name" value="BRCT"/>
    <property type="match status" value="1"/>
</dbReference>
<evidence type="ECO:0000259" key="9">
    <source>
        <dbReference type="PROSITE" id="PS50172"/>
    </source>
</evidence>
<comment type="catalytic activity">
    <reaction evidence="5 6">
        <text>O-phospho-L-threonyl-[protein] + H2O = L-threonyl-[protein] + phosphate</text>
        <dbReference type="Rhea" id="RHEA:47004"/>
        <dbReference type="Rhea" id="RHEA-COMP:11060"/>
        <dbReference type="Rhea" id="RHEA-COMP:11605"/>
        <dbReference type="ChEBI" id="CHEBI:15377"/>
        <dbReference type="ChEBI" id="CHEBI:30013"/>
        <dbReference type="ChEBI" id="CHEBI:43474"/>
        <dbReference type="ChEBI" id="CHEBI:61977"/>
        <dbReference type="EC" id="3.1.3.16"/>
    </reaction>
</comment>
<evidence type="ECO:0000259" key="10">
    <source>
        <dbReference type="PROSITE" id="PS50969"/>
    </source>
</evidence>
<accession>A0A6A6VWH9</accession>
<dbReference type="InterPro" id="IPR011947">
    <property type="entry name" value="FCP1_euk"/>
</dbReference>
<dbReference type="RefSeq" id="XP_033596058.1">
    <property type="nucleotide sequence ID" value="XM_033739450.1"/>
</dbReference>
<evidence type="ECO:0000313" key="12">
    <source>
        <dbReference type="Proteomes" id="UP000799437"/>
    </source>
</evidence>
<feature type="compositionally biased region" description="Polar residues" evidence="8">
    <location>
        <begin position="711"/>
        <end position="723"/>
    </location>
</feature>
<dbReference type="SMART" id="SM00577">
    <property type="entry name" value="CPDc"/>
    <property type="match status" value="1"/>
</dbReference>
<dbReference type="InterPro" id="IPR036412">
    <property type="entry name" value="HAD-like_sf"/>
</dbReference>
<dbReference type="Proteomes" id="UP000799437">
    <property type="component" value="Unassembled WGS sequence"/>
</dbReference>
<sequence length="827" mass="92249">MLLRSSPDLHYPITVTDLLKRPNDEVQKSVPILAYTYTSKVTEGNKYGDEAVVTKTFPARIEAPTNGSINAWKVKKGDIIQQAGVALVEIDEPCQHEVQFGGLCANCGKDMTDIDYNTSIRDSERAPIMKVHGHTALTISQQEARRLEQDDKRRLLTSRKLNMVVDLDQTIIHATVDPTVAEWQRDPNNPNYDAVKDVQAFQLIDDGPGGNGCWYYIKMRPGLQKFLEEMSKLYELHIYTMGTRAYAHNVAKIVDPDRKIFGDRVLTRDENGSLDRKSLARIFPVSTKMVVIIDDRADVWGWSEHLLKVVPYDFFVGVGDINSSFLPKTQALPKAEEMPPTAGSSVKDATENTEQTTAVAEKDLSLAASELAVSDAEVVPDGDTEMSDIEQQLITIGSRDDPNLLQEQTSSQDDVIVKQIAERPLLQKQLELEKADEEQDKIERERAAHGDADVPIQHEHRHLLHDDDTELLSLERHLREIHDAFFEEYEKNSAGVVGGRVAELKGGKDSRKITADDDSLIPDVKDLVTEKKREVLKGTRIVFSGIVPQNIDIQHSDVGLWTKSFGAVVSYDINKRTTHLVATPHRKTVKVKKAARHSHIKIVTTGWLMEAFSTWIRPDETPYLIPVDDEANYRGPGGDSSPLEELDDGDFLSAEDDGAAEEPTPADSEYENLDFTNNEWEAMHDDLDDFLNESGDDDTDRDSDSESTQSNADTDVSEKTSTNGKKRRREDLSSAEPSDAEDSDSSNASKSKLQKRKKRALNRVTSLTNVMAADNKSSGLPSPDTTGPEEIKNSKRGTKEEEEEDDDDDDELEAEMMAGLESSDDEA</sequence>
<evidence type="ECO:0000256" key="3">
    <source>
        <dbReference type="ARBA" id="ARBA00023242"/>
    </source>
</evidence>
<feature type="region of interest" description="Disordered" evidence="8">
    <location>
        <begin position="688"/>
        <end position="827"/>
    </location>
</feature>
<dbReference type="PROSITE" id="PS50969">
    <property type="entry name" value="FCP1"/>
    <property type="match status" value="1"/>
</dbReference>
<evidence type="ECO:0000256" key="7">
    <source>
        <dbReference type="SAM" id="Coils"/>
    </source>
</evidence>
<evidence type="ECO:0000313" key="11">
    <source>
        <dbReference type="EMBL" id="KAF2753607.1"/>
    </source>
</evidence>
<dbReference type="GO" id="GO:0005634">
    <property type="term" value="C:nucleus"/>
    <property type="evidence" value="ECO:0007669"/>
    <property type="project" value="UniProtKB-SubCell"/>
</dbReference>
<dbReference type="CDD" id="cd07521">
    <property type="entry name" value="HAD_FCP1-like"/>
    <property type="match status" value="1"/>
</dbReference>
<evidence type="ECO:0000256" key="2">
    <source>
        <dbReference type="ARBA" id="ARBA00022801"/>
    </source>
</evidence>
<feature type="compositionally biased region" description="Acidic residues" evidence="8">
    <location>
        <begin position="642"/>
        <end position="660"/>
    </location>
</feature>
<dbReference type="PANTHER" id="PTHR23081">
    <property type="entry name" value="RNA POLYMERASE II CTD PHOSPHATASE"/>
    <property type="match status" value="1"/>
</dbReference>